<dbReference type="GeneID" id="20317585"/>
<dbReference type="RefSeq" id="XP_009166131.1">
    <property type="nucleotide sequence ID" value="XM_009167867.1"/>
</dbReference>
<organism evidence="1 2">
    <name type="scientific">Opisthorchis viverrini</name>
    <name type="common">Southeast Asian liver fluke</name>
    <dbReference type="NCBI Taxonomy" id="6198"/>
    <lineage>
        <taxon>Eukaryota</taxon>
        <taxon>Metazoa</taxon>
        <taxon>Spiralia</taxon>
        <taxon>Lophotrochozoa</taxon>
        <taxon>Platyhelminthes</taxon>
        <taxon>Trematoda</taxon>
        <taxon>Digenea</taxon>
        <taxon>Opisthorchiida</taxon>
        <taxon>Opisthorchiata</taxon>
        <taxon>Opisthorchiidae</taxon>
        <taxon>Opisthorchis</taxon>
    </lineage>
</organism>
<gene>
    <name evidence="1" type="ORF">T265_03398</name>
</gene>
<protein>
    <submittedName>
        <fullName evidence="1">Uncharacterized protein</fullName>
    </submittedName>
</protein>
<evidence type="ECO:0000313" key="1">
    <source>
        <dbReference type="EMBL" id="KER30139.1"/>
    </source>
</evidence>
<dbReference type="Proteomes" id="UP000054324">
    <property type="component" value="Unassembled WGS sequence"/>
</dbReference>
<dbReference type="OrthoDB" id="10600925at2759"/>
<proteinExistence type="predicted"/>
<accession>A0A075AHM4</accession>
<sequence length="108" mass="11811">MLPARSMIFCTADGEEKVTVNDSHRQTRTKATRETWAKASILCIHPLIRELNVTLCIKTGLARWCFYWCGFICKSSSGDSFCLSFVSTTLGGAGILVEVSNAALFGAQ</sequence>
<evidence type="ECO:0000313" key="2">
    <source>
        <dbReference type="Proteomes" id="UP000054324"/>
    </source>
</evidence>
<dbReference type="CTD" id="20317585"/>
<name>A0A075AHM4_OPIVI</name>
<dbReference type="AlphaFoldDB" id="A0A075AHM4"/>
<keyword evidence="2" id="KW-1185">Reference proteome</keyword>
<reference evidence="1 2" key="1">
    <citation type="submission" date="2013-11" db="EMBL/GenBank/DDBJ databases">
        <title>Opisthorchis viverrini - life in the bile duct.</title>
        <authorList>
            <person name="Young N.D."/>
            <person name="Nagarajan N."/>
            <person name="Lin S.J."/>
            <person name="Korhonen P.K."/>
            <person name="Jex A.R."/>
            <person name="Hall R.S."/>
            <person name="Safavi-Hemami H."/>
            <person name="Kaewkong W."/>
            <person name="Bertrand D."/>
            <person name="Gao S."/>
            <person name="Seet Q."/>
            <person name="Wongkham S."/>
            <person name="Teh B.T."/>
            <person name="Wongkham C."/>
            <person name="Intapan P.M."/>
            <person name="Maleewong W."/>
            <person name="Yang X."/>
            <person name="Hu M."/>
            <person name="Wang Z."/>
            <person name="Hofmann A."/>
            <person name="Sternberg P.W."/>
            <person name="Tan P."/>
            <person name="Wang J."/>
            <person name="Gasser R.B."/>
        </authorList>
    </citation>
    <scope>NUCLEOTIDE SEQUENCE [LARGE SCALE GENOMIC DNA]</scope>
</reference>
<dbReference type="EMBL" id="KL596666">
    <property type="protein sequence ID" value="KER30139.1"/>
    <property type="molecule type" value="Genomic_DNA"/>
</dbReference>
<dbReference type="KEGG" id="ovi:T265_03398"/>